<keyword evidence="5 8" id="KW-1133">Transmembrane helix</keyword>
<dbReference type="Pfam" id="PF00893">
    <property type="entry name" value="Multi_Drug_Res"/>
    <property type="match status" value="1"/>
</dbReference>
<keyword evidence="10" id="KW-1185">Reference proteome</keyword>
<comment type="similarity">
    <text evidence="7">Belongs to the drug/metabolite transporter (DMT) superfamily. Small multidrug resistance (SMR) (TC 2.A.7.1) family.</text>
</comment>
<evidence type="ECO:0000313" key="9">
    <source>
        <dbReference type="EMBL" id="RKN49642.1"/>
    </source>
</evidence>
<comment type="caution">
    <text evidence="9">The sequence shown here is derived from an EMBL/GenBank/DDBJ whole genome shotgun (WGS) entry which is preliminary data.</text>
</comment>
<dbReference type="SUPFAM" id="SSF103481">
    <property type="entry name" value="Multidrug resistance efflux transporter EmrE"/>
    <property type="match status" value="1"/>
</dbReference>
<evidence type="ECO:0000256" key="3">
    <source>
        <dbReference type="ARBA" id="ARBA00022475"/>
    </source>
</evidence>
<feature type="transmembrane region" description="Helical" evidence="8">
    <location>
        <begin position="33"/>
        <end position="50"/>
    </location>
</feature>
<evidence type="ECO:0000256" key="4">
    <source>
        <dbReference type="ARBA" id="ARBA00022692"/>
    </source>
</evidence>
<evidence type="ECO:0000313" key="10">
    <source>
        <dbReference type="Proteomes" id="UP000281726"/>
    </source>
</evidence>
<evidence type="ECO:0000256" key="1">
    <source>
        <dbReference type="ARBA" id="ARBA00004651"/>
    </source>
</evidence>
<dbReference type="RefSeq" id="WP_120727058.1">
    <property type="nucleotide sequence ID" value="NZ_RBAK01000002.1"/>
</dbReference>
<feature type="transmembrane region" description="Helical" evidence="8">
    <location>
        <begin position="59"/>
        <end position="78"/>
    </location>
</feature>
<dbReference type="FunFam" id="1.10.3730.20:FF:000001">
    <property type="entry name" value="Quaternary ammonium compound resistance transporter SugE"/>
    <property type="match status" value="1"/>
</dbReference>
<dbReference type="GO" id="GO:0005886">
    <property type="term" value="C:plasma membrane"/>
    <property type="evidence" value="ECO:0007669"/>
    <property type="project" value="UniProtKB-SubCell"/>
</dbReference>
<evidence type="ECO:0000256" key="6">
    <source>
        <dbReference type="ARBA" id="ARBA00023136"/>
    </source>
</evidence>
<dbReference type="InterPro" id="IPR037185">
    <property type="entry name" value="EmrE-like"/>
</dbReference>
<organism evidence="9 10">
    <name type="scientific">Micromonospora endolithica</name>
    <dbReference type="NCBI Taxonomy" id="230091"/>
    <lineage>
        <taxon>Bacteria</taxon>
        <taxon>Bacillati</taxon>
        <taxon>Actinomycetota</taxon>
        <taxon>Actinomycetes</taxon>
        <taxon>Micromonosporales</taxon>
        <taxon>Micromonosporaceae</taxon>
        <taxon>Micromonospora</taxon>
    </lineage>
</organism>
<sequence>MAWIVLVISGLLETAWAIALDRSNGFSRPLPTAVFGVTLVLSMAGLAYALREIPVGTGYAVWVGIGAVGTALVGMLALNESASLPRIACLLLVVAGVVGLKIYH</sequence>
<dbReference type="Gene3D" id="1.10.3730.20">
    <property type="match status" value="1"/>
</dbReference>
<gene>
    <name evidence="9" type="ORF">D7223_06935</name>
</gene>
<name>A0A3A9ZMV7_9ACTN</name>
<dbReference type="GO" id="GO:0022857">
    <property type="term" value="F:transmembrane transporter activity"/>
    <property type="evidence" value="ECO:0007669"/>
    <property type="project" value="InterPro"/>
</dbReference>
<dbReference type="InterPro" id="IPR045324">
    <property type="entry name" value="Small_multidrug_res"/>
</dbReference>
<keyword evidence="4 7" id="KW-0812">Transmembrane</keyword>
<keyword evidence="2" id="KW-0813">Transport</keyword>
<evidence type="ECO:0000256" key="7">
    <source>
        <dbReference type="RuleBase" id="RU003942"/>
    </source>
</evidence>
<dbReference type="PANTHER" id="PTHR30561:SF0">
    <property type="entry name" value="GUANIDINIUM EXPORTER"/>
    <property type="match status" value="1"/>
</dbReference>
<keyword evidence="3" id="KW-1003">Cell membrane</keyword>
<evidence type="ECO:0000256" key="5">
    <source>
        <dbReference type="ARBA" id="ARBA00022989"/>
    </source>
</evidence>
<accession>A0A3A9ZMV7</accession>
<feature type="transmembrane region" description="Helical" evidence="8">
    <location>
        <begin position="84"/>
        <end position="103"/>
    </location>
</feature>
<keyword evidence="6 8" id="KW-0472">Membrane</keyword>
<protein>
    <submittedName>
        <fullName evidence="9">Ligand-binding protein SH3</fullName>
    </submittedName>
</protein>
<reference evidence="9 10" key="1">
    <citation type="journal article" date="2004" name="Syst. Appl. Microbiol.">
        <title>Cryptoendolithic actinomycetes from antarctic sandstone rock samples: Micromonospora endolithica sp. nov. and two isolates related to Micromonospora coerulea Jensen 1932.</title>
        <authorList>
            <person name="Hirsch P."/>
            <person name="Mevs U."/>
            <person name="Kroppenstedt R.M."/>
            <person name="Schumann P."/>
            <person name="Stackebrandt E."/>
        </authorList>
    </citation>
    <scope>NUCLEOTIDE SEQUENCE [LARGE SCALE GENOMIC DNA]</scope>
    <source>
        <strain evidence="9 10">JCM 12677</strain>
    </source>
</reference>
<evidence type="ECO:0000256" key="2">
    <source>
        <dbReference type="ARBA" id="ARBA00022448"/>
    </source>
</evidence>
<dbReference type="OrthoDB" id="21828at2"/>
<dbReference type="EMBL" id="RBAK01000002">
    <property type="protein sequence ID" value="RKN49642.1"/>
    <property type="molecule type" value="Genomic_DNA"/>
</dbReference>
<dbReference type="AlphaFoldDB" id="A0A3A9ZMV7"/>
<dbReference type="Proteomes" id="UP000281726">
    <property type="component" value="Unassembled WGS sequence"/>
</dbReference>
<comment type="subcellular location">
    <subcellularLocation>
        <location evidence="1 7">Cell membrane</location>
        <topology evidence="1 7">Multi-pass membrane protein</topology>
    </subcellularLocation>
</comment>
<dbReference type="InterPro" id="IPR000390">
    <property type="entry name" value="Small_drug/metabolite_transptr"/>
</dbReference>
<evidence type="ECO:0000256" key="8">
    <source>
        <dbReference type="SAM" id="Phobius"/>
    </source>
</evidence>
<proteinExistence type="inferred from homology"/>
<dbReference type="PANTHER" id="PTHR30561">
    <property type="entry name" value="SMR FAMILY PROTON-DEPENDENT DRUG EFFLUX TRANSPORTER SUGE"/>
    <property type="match status" value="1"/>
</dbReference>